<dbReference type="Gene3D" id="3.40.30.10">
    <property type="entry name" value="Glutaredoxin"/>
    <property type="match status" value="1"/>
</dbReference>
<organism evidence="7 8">
    <name type="scientific">Arcicella gelida</name>
    <dbReference type="NCBI Taxonomy" id="2984195"/>
    <lineage>
        <taxon>Bacteria</taxon>
        <taxon>Pseudomonadati</taxon>
        <taxon>Bacteroidota</taxon>
        <taxon>Cytophagia</taxon>
        <taxon>Cytophagales</taxon>
        <taxon>Flectobacillaceae</taxon>
        <taxon>Arcicella</taxon>
    </lineage>
</organism>
<comment type="caution">
    <text evidence="7">The sequence shown here is derived from an EMBL/GenBank/DDBJ whole genome shotgun (WGS) entry which is preliminary data.</text>
</comment>
<keyword evidence="5" id="KW-0732">Signal</keyword>
<dbReference type="PANTHER" id="PTHR42852">
    <property type="entry name" value="THIOL:DISULFIDE INTERCHANGE PROTEIN DSBE"/>
    <property type="match status" value="1"/>
</dbReference>
<evidence type="ECO:0000313" key="7">
    <source>
        <dbReference type="EMBL" id="MEA5403223.1"/>
    </source>
</evidence>
<keyword evidence="2" id="KW-0201">Cytochrome c-type biogenesis</keyword>
<evidence type="ECO:0000256" key="4">
    <source>
        <dbReference type="ARBA" id="ARBA00023284"/>
    </source>
</evidence>
<dbReference type="InterPro" id="IPR050553">
    <property type="entry name" value="Thioredoxin_ResA/DsbE_sf"/>
</dbReference>
<dbReference type="PANTHER" id="PTHR42852:SF6">
    <property type="entry name" value="THIOL:DISULFIDE INTERCHANGE PROTEIN DSBE"/>
    <property type="match status" value="1"/>
</dbReference>
<feature type="chain" id="PRO_5047534614" evidence="5">
    <location>
        <begin position="27"/>
        <end position="451"/>
    </location>
</feature>
<dbReference type="Pfam" id="PF00578">
    <property type="entry name" value="AhpC-TSA"/>
    <property type="match status" value="1"/>
</dbReference>
<evidence type="ECO:0000259" key="6">
    <source>
        <dbReference type="PROSITE" id="PS51352"/>
    </source>
</evidence>
<dbReference type="Proteomes" id="UP001303899">
    <property type="component" value="Unassembled WGS sequence"/>
</dbReference>
<dbReference type="CDD" id="cd02966">
    <property type="entry name" value="TlpA_like_family"/>
    <property type="match status" value="1"/>
</dbReference>
<keyword evidence="8" id="KW-1185">Reference proteome</keyword>
<dbReference type="InterPro" id="IPR036249">
    <property type="entry name" value="Thioredoxin-like_sf"/>
</dbReference>
<evidence type="ECO:0000256" key="2">
    <source>
        <dbReference type="ARBA" id="ARBA00022748"/>
    </source>
</evidence>
<keyword evidence="3" id="KW-1015">Disulfide bond</keyword>
<gene>
    <name evidence="7" type="ORF">VB776_09880</name>
</gene>
<dbReference type="PROSITE" id="PS51352">
    <property type="entry name" value="THIOREDOXIN_2"/>
    <property type="match status" value="1"/>
</dbReference>
<evidence type="ECO:0000313" key="8">
    <source>
        <dbReference type="Proteomes" id="UP001303899"/>
    </source>
</evidence>
<feature type="signal peptide" evidence="5">
    <location>
        <begin position="1"/>
        <end position="26"/>
    </location>
</feature>
<dbReference type="RefSeq" id="WP_323328518.1">
    <property type="nucleotide sequence ID" value="NZ_JAYGIL010000010.1"/>
</dbReference>
<sequence length="451" mass="51669">MNAKTCVRALLCLYFFISVHFLTAQALKVGDNIPPELWNLSLKVTNHPQGKQSLKLSDYKDKLIILDFWATWCAPCIKSLSKLDSLQRKFGSEIAVIPITNEKSVKVLPLFNKRGWQLPSVLEDTMVRQYFPHYGLPHQVWIRNGVFFGESASSAYANITNINRALKGEKFVLSHTTPPVSFDFNLPLFYNGNGGTLEHPRMRSVFSKRINVDVGGIRLGKNSIMLYNAYFVTLIYEMYSDYIPFVGRTNRFVWEVSDSLKHELLGTYRKETGIYEQDKDYQQWQKQYMYCYELSLDTSLNISRKALREFMSDDINRYLILEKGVKALVEKRTIPCYAIVRLEHASASTLPSLKVDATNVESAKSANADFFTLKNQSIRRLTSYVSAVLSSQPYPVMDRIPEDTKVSIQLDKRQLNIPTIKRALNKIGFDLTLTAQEMDVIVVKYANTSNH</sequence>
<feature type="domain" description="Thioredoxin" evidence="6">
    <location>
        <begin position="27"/>
        <end position="167"/>
    </location>
</feature>
<dbReference type="InterPro" id="IPR013766">
    <property type="entry name" value="Thioredoxin_domain"/>
</dbReference>
<evidence type="ECO:0000256" key="3">
    <source>
        <dbReference type="ARBA" id="ARBA00023157"/>
    </source>
</evidence>
<dbReference type="EMBL" id="JAYGIL010000010">
    <property type="protein sequence ID" value="MEA5403223.1"/>
    <property type="molecule type" value="Genomic_DNA"/>
</dbReference>
<comment type="subcellular location">
    <subcellularLocation>
        <location evidence="1">Cell envelope</location>
    </subcellularLocation>
</comment>
<keyword evidence="4" id="KW-0676">Redox-active center</keyword>
<dbReference type="SUPFAM" id="SSF52833">
    <property type="entry name" value="Thioredoxin-like"/>
    <property type="match status" value="1"/>
</dbReference>
<protein>
    <submittedName>
        <fullName evidence="7">TlpA disulfide reductase family protein</fullName>
    </submittedName>
</protein>
<dbReference type="InterPro" id="IPR000866">
    <property type="entry name" value="AhpC/TSA"/>
</dbReference>
<reference evidence="7 8" key="1">
    <citation type="submission" date="2023-12" db="EMBL/GenBank/DDBJ databases">
        <title>Novel species of the genus Arcicella isolated from rivers.</title>
        <authorList>
            <person name="Lu H."/>
        </authorList>
    </citation>
    <scope>NUCLEOTIDE SEQUENCE [LARGE SCALE GENOMIC DNA]</scope>
    <source>
        <strain evidence="7 8">DC2W</strain>
    </source>
</reference>
<evidence type="ECO:0000256" key="1">
    <source>
        <dbReference type="ARBA" id="ARBA00004196"/>
    </source>
</evidence>
<proteinExistence type="predicted"/>
<name>A0ABU5S427_9BACT</name>
<evidence type="ECO:0000256" key="5">
    <source>
        <dbReference type="SAM" id="SignalP"/>
    </source>
</evidence>
<accession>A0ABU5S427</accession>